<keyword evidence="3" id="KW-1185">Reference proteome</keyword>
<dbReference type="Proteomes" id="UP001054902">
    <property type="component" value="Unassembled WGS sequence"/>
</dbReference>
<feature type="compositionally biased region" description="Polar residues" evidence="1">
    <location>
        <begin position="414"/>
        <end position="433"/>
    </location>
</feature>
<dbReference type="EMBL" id="BLLK01000062">
    <property type="protein sequence ID" value="GFH59210.1"/>
    <property type="molecule type" value="Genomic_DNA"/>
</dbReference>
<evidence type="ECO:0000313" key="3">
    <source>
        <dbReference type="Proteomes" id="UP001054902"/>
    </source>
</evidence>
<comment type="caution">
    <text evidence="2">The sequence shown here is derived from an EMBL/GenBank/DDBJ whole genome shotgun (WGS) entry which is preliminary data.</text>
</comment>
<feature type="compositionally biased region" description="Low complexity" evidence="1">
    <location>
        <begin position="464"/>
        <end position="473"/>
    </location>
</feature>
<name>A0AAD3HD50_9STRA</name>
<protein>
    <submittedName>
        <fullName evidence="2">Uncharacterized protein</fullName>
    </submittedName>
</protein>
<sequence length="510" mass="57061">MIRSFVRYAVSSIVYHRLCPTQKEVVNDANTASTSSSMASSSLMTVSNSSSEDKGNILKKDIFEGAAKSKASNDACDSFYAAFKTNDFCGEGLKYMDAVSEKGKIINVPVYKISQWTEKGLLSIMASLDQETSRTNHSVSSQLYFMTSVIRSFSDDRSGDVVELSQVHALEIFTFDMKQIKNSSGSQSQTKSFLKQMQRALQSITASLEKDRTLQSLSNVERTILSTNMTLMTNNEEICNLFSPAQKRDPLSGIKHRYSRLFQERQFAIDDIESVDSLRSDTCDSNLEEMMHLGQETFDDATFEANECNQLKQTISKFSSQGKELKITRDYIVLDHLHEDDLLPLFPNHLEQVEQVMKTLELQYGLEKQRSTSKETKSTALTKTNYKSSIPSVLTPMKNTKIRTPTRSKDSHWSHTQLLSTTPTGSRKYTPSHSGDKRKRSPIGSALFITPKNVRGSKRRDRTPVSGTSTVPTVVVPLSSGKRSTLEDNNSRALSGSITSLSPLRKKVFL</sequence>
<feature type="region of interest" description="Disordered" evidence="1">
    <location>
        <begin position="390"/>
        <end position="473"/>
    </location>
</feature>
<reference evidence="2 3" key="1">
    <citation type="journal article" date="2021" name="Sci. Rep.">
        <title>The genome of the diatom Chaetoceros tenuissimus carries an ancient integrated fragment of an extant virus.</title>
        <authorList>
            <person name="Hongo Y."/>
            <person name="Kimura K."/>
            <person name="Takaki Y."/>
            <person name="Yoshida Y."/>
            <person name="Baba S."/>
            <person name="Kobayashi G."/>
            <person name="Nagasaki K."/>
            <person name="Hano T."/>
            <person name="Tomaru Y."/>
        </authorList>
    </citation>
    <scope>NUCLEOTIDE SEQUENCE [LARGE SCALE GENOMIC DNA]</scope>
    <source>
        <strain evidence="2 3">NIES-3715</strain>
    </source>
</reference>
<evidence type="ECO:0000256" key="1">
    <source>
        <dbReference type="SAM" id="MobiDB-lite"/>
    </source>
</evidence>
<accession>A0AAD3HD50</accession>
<organism evidence="2 3">
    <name type="scientific">Chaetoceros tenuissimus</name>
    <dbReference type="NCBI Taxonomy" id="426638"/>
    <lineage>
        <taxon>Eukaryota</taxon>
        <taxon>Sar</taxon>
        <taxon>Stramenopiles</taxon>
        <taxon>Ochrophyta</taxon>
        <taxon>Bacillariophyta</taxon>
        <taxon>Coscinodiscophyceae</taxon>
        <taxon>Chaetocerotophycidae</taxon>
        <taxon>Chaetocerotales</taxon>
        <taxon>Chaetocerotaceae</taxon>
        <taxon>Chaetoceros</taxon>
    </lineage>
</organism>
<dbReference type="AlphaFoldDB" id="A0AAD3HD50"/>
<gene>
    <name evidence="2" type="ORF">CTEN210_15686</name>
</gene>
<evidence type="ECO:0000313" key="2">
    <source>
        <dbReference type="EMBL" id="GFH59210.1"/>
    </source>
</evidence>
<proteinExistence type="predicted"/>